<name>A0A8T0QQ61_PANVG</name>
<reference evidence="1" key="1">
    <citation type="submission" date="2020-05" db="EMBL/GenBank/DDBJ databases">
        <title>WGS assembly of Panicum virgatum.</title>
        <authorList>
            <person name="Lovell J.T."/>
            <person name="Jenkins J."/>
            <person name="Shu S."/>
            <person name="Juenger T.E."/>
            <person name="Schmutz J."/>
        </authorList>
    </citation>
    <scope>NUCLEOTIDE SEQUENCE</scope>
    <source>
        <strain evidence="1">AP13</strain>
    </source>
</reference>
<dbReference type="AlphaFoldDB" id="A0A8T0QQ61"/>
<comment type="caution">
    <text evidence="1">The sequence shown here is derived from an EMBL/GenBank/DDBJ whole genome shotgun (WGS) entry which is preliminary data.</text>
</comment>
<dbReference type="Proteomes" id="UP000823388">
    <property type="component" value="Chromosome 7K"/>
</dbReference>
<evidence type="ECO:0000313" key="1">
    <source>
        <dbReference type="EMBL" id="KAG2575220.1"/>
    </source>
</evidence>
<protein>
    <submittedName>
        <fullName evidence="1">Uncharacterized protein</fullName>
    </submittedName>
</protein>
<proteinExistence type="predicted"/>
<sequence>MGQRHAPRHLGIDRIMMTIQALAKILHSAGPFFACLIACDPSRCYSLCSKIVCMLED</sequence>
<organism evidence="1 2">
    <name type="scientific">Panicum virgatum</name>
    <name type="common">Blackwell switchgrass</name>
    <dbReference type="NCBI Taxonomy" id="38727"/>
    <lineage>
        <taxon>Eukaryota</taxon>
        <taxon>Viridiplantae</taxon>
        <taxon>Streptophyta</taxon>
        <taxon>Embryophyta</taxon>
        <taxon>Tracheophyta</taxon>
        <taxon>Spermatophyta</taxon>
        <taxon>Magnoliopsida</taxon>
        <taxon>Liliopsida</taxon>
        <taxon>Poales</taxon>
        <taxon>Poaceae</taxon>
        <taxon>PACMAD clade</taxon>
        <taxon>Panicoideae</taxon>
        <taxon>Panicodae</taxon>
        <taxon>Paniceae</taxon>
        <taxon>Panicinae</taxon>
        <taxon>Panicum</taxon>
        <taxon>Panicum sect. Hiantes</taxon>
    </lineage>
</organism>
<evidence type="ECO:0000313" key="2">
    <source>
        <dbReference type="Proteomes" id="UP000823388"/>
    </source>
</evidence>
<accession>A0A8T0QQ61</accession>
<gene>
    <name evidence="1" type="ORF">PVAP13_7KG421601</name>
</gene>
<dbReference type="EMBL" id="CM029049">
    <property type="protein sequence ID" value="KAG2575220.1"/>
    <property type="molecule type" value="Genomic_DNA"/>
</dbReference>
<keyword evidence="2" id="KW-1185">Reference proteome</keyword>